<reference evidence="13 14" key="1">
    <citation type="submission" date="2017-10" db="EMBL/GenBank/DDBJ databases">
        <title>A novel species of cold-tolerant Malassezia isolated from bats.</title>
        <authorList>
            <person name="Lorch J.M."/>
            <person name="Palmer J.M."/>
            <person name="Vanderwolf K.J."/>
            <person name="Schmidt K.Z."/>
            <person name="Verant M.L."/>
            <person name="Weller T.J."/>
            <person name="Blehert D.S."/>
        </authorList>
    </citation>
    <scope>NUCLEOTIDE SEQUENCE [LARGE SCALE GENOMIC DNA]</scope>
    <source>
        <strain evidence="13 14">NWHC:44797-103</strain>
    </source>
</reference>
<dbReference type="GO" id="GO:0051010">
    <property type="term" value="F:microtubule plus-end binding"/>
    <property type="evidence" value="ECO:0007669"/>
    <property type="project" value="UniProtKB-ARBA"/>
</dbReference>
<evidence type="ECO:0000313" key="14">
    <source>
        <dbReference type="Proteomes" id="UP000232875"/>
    </source>
</evidence>
<dbReference type="STRING" id="2020962.A0A2N1JBA4"/>
<protein>
    <recommendedName>
        <fullName evidence="15">Bim1p</fullName>
    </recommendedName>
</protein>
<dbReference type="Proteomes" id="UP000232875">
    <property type="component" value="Unassembled WGS sequence"/>
</dbReference>
<name>A0A2N1JBA4_9BASI</name>
<feature type="domain" description="EB1 C-terminal" evidence="12">
    <location>
        <begin position="201"/>
        <end position="285"/>
    </location>
</feature>
<keyword evidence="14" id="KW-1185">Reference proteome</keyword>
<dbReference type="InterPro" id="IPR001715">
    <property type="entry name" value="CH_dom"/>
</dbReference>
<dbReference type="FunFam" id="1.10.418.10:FF:000028">
    <property type="entry name" value="RP/EB family microtubule-associated protein"/>
    <property type="match status" value="1"/>
</dbReference>
<feature type="region of interest" description="Disordered" evidence="10">
    <location>
        <begin position="116"/>
        <end position="189"/>
    </location>
</feature>
<keyword evidence="8" id="KW-0131">Cell cycle</keyword>
<dbReference type="SUPFAM" id="SSF140612">
    <property type="entry name" value="EB1 dimerisation domain-like"/>
    <property type="match status" value="1"/>
</dbReference>
<sequence>MSASRTELIGWINDLLDLNYTKVEQCGTGAAYAQVIDSIYGNVPMSRINYAARHDYESMGNYKILQNVFQRNRIDKPIPVDRLVRCKMQDNLEFLQWLKKYWDINYAGDGYDAEARRAGHPGTSASAASVRRVGSSAAQSRPSVAPRPSVGPRASVAPRQSVGPRASVAQRPPAAPRQSVAPGAARRMSVAGRGVPMRGHAAALSNETINQLTAEIDEMKISVDSLERERDFYFGKLRDVEVIVQDRLTELEKSTEGKDEQDAAEHGLLKQIQAVLYQTEEGFELPDAAGEVRLTTILTPQPEPLDETETF</sequence>
<dbReference type="GO" id="GO:0072686">
    <property type="term" value="C:mitotic spindle"/>
    <property type="evidence" value="ECO:0007669"/>
    <property type="project" value="UniProtKB-ARBA"/>
</dbReference>
<evidence type="ECO:0000256" key="9">
    <source>
        <dbReference type="PROSITE-ProRule" id="PRU00576"/>
    </source>
</evidence>
<proteinExistence type="inferred from homology"/>
<dbReference type="InterPro" id="IPR036872">
    <property type="entry name" value="CH_dom_sf"/>
</dbReference>
<dbReference type="PROSITE" id="PS51230">
    <property type="entry name" value="EB1_C"/>
    <property type="match status" value="1"/>
</dbReference>
<keyword evidence="7" id="KW-0206">Cytoskeleton</keyword>
<dbReference type="InterPro" id="IPR036133">
    <property type="entry name" value="EB1_C_sf"/>
</dbReference>
<dbReference type="GO" id="GO:0030473">
    <property type="term" value="P:nuclear migration along microtubule"/>
    <property type="evidence" value="ECO:0007669"/>
    <property type="project" value="UniProtKB-ARBA"/>
</dbReference>
<dbReference type="GO" id="GO:0035372">
    <property type="term" value="P:protein localization to microtubule"/>
    <property type="evidence" value="ECO:0007669"/>
    <property type="project" value="UniProtKB-ARBA"/>
</dbReference>
<dbReference type="SUPFAM" id="SSF47576">
    <property type="entry name" value="Calponin-homology domain, CH-domain"/>
    <property type="match status" value="1"/>
</dbReference>
<dbReference type="AlphaFoldDB" id="A0A2N1JBA4"/>
<dbReference type="Gene3D" id="1.10.418.10">
    <property type="entry name" value="Calponin-like domain"/>
    <property type="match status" value="1"/>
</dbReference>
<comment type="similarity">
    <text evidence="2">Belongs to the MAPRE family.</text>
</comment>
<feature type="domain" description="Calponin-homology (CH)" evidence="11">
    <location>
        <begin position="2"/>
        <end position="103"/>
    </location>
</feature>
<evidence type="ECO:0000256" key="6">
    <source>
        <dbReference type="ARBA" id="ARBA00022776"/>
    </source>
</evidence>
<evidence type="ECO:0000256" key="8">
    <source>
        <dbReference type="ARBA" id="ARBA00023306"/>
    </source>
</evidence>
<dbReference type="PANTHER" id="PTHR10623">
    <property type="entry name" value="MICROTUBULE-ASSOCIATED PROTEIN RP/EB FAMILY MEMBER"/>
    <property type="match status" value="1"/>
</dbReference>
<dbReference type="OrthoDB" id="2119228at2759"/>
<evidence type="ECO:0000256" key="1">
    <source>
        <dbReference type="ARBA" id="ARBA00004245"/>
    </source>
</evidence>
<gene>
    <name evidence="13" type="ORF">MVES_001885</name>
</gene>
<dbReference type="GO" id="GO:0035371">
    <property type="term" value="C:microtubule plus-end"/>
    <property type="evidence" value="ECO:0007669"/>
    <property type="project" value="UniProtKB-ARBA"/>
</dbReference>
<evidence type="ECO:0000259" key="12">
    <source>
        <dbReference type="PROSITE" id="PS51230"/>
    </source>
</evidence>
<dbReference type="InterPro" id="IPR004953">
    <property type="entry name" value="EB1_C"/>
</dbReference>
<accession>A0A2N1JBA4</accession>
<keyword evidence="6" id="KW-0498">Mitosis</keyword>
<keyword evidence="3" id="KW-0963">Cytoplasm</keyword>
<evidence type="ECO:0000256" key="2">
    <source>
        <dbReference type="ARBA" id="ARBA00010729"/>
    </source>
</evidence>
<dbReference type="GO" id="GO:0051301">
    <property type="term" value="P:cell division"/>
    <property type="evidence" value="ECO:0007669"/>
    <property type="project" value="UniProtKB-KW"/>
</dbReference>
<dbReference type="EMBL" id="KZ454990">
    <property type="protein sequence ID" value="PKI83841.1"/>
    <property type="molecule type" value="Genomic_DNA"/>
</dbReference>
<evidence type="ECO:0000259" key="11">
    <source>
        <dbReference type="PROSITE" id="PS50021"/>
    </source>
</evidence>
<evidence type="ECO:0000256" key="5">
    <source>
        <dbReference type="ARBA" id="ARBA00022701"/>
    </source>
</evidence>
<evidence type="ECO:0000256" key="7">
    <source>
        <dbReference type="ARBA" id="ARBA00023212"/>
    </source>
</evidence>
<dbReference type="PROSITE" id="PS50021">
    <property type="entry name" value="CH"/>
    <property type="match status" value="1"/>
</dbReference>
<evidence type="ECO:0000256" key="4">
    <source>
        <dbReference type="ARBA" id="ARBA00022618"/>
    </source>
</evidence>
<dbReference type="GO" id="GO:0051233">
    <property type="term" value="C:spindle midzone"/>
    <property type="evidence" value="ECO:0007669"/>
    <property type="project" value="UniProtKB-ARBA"/>
</dbReference>
<evidence type="ECO:0000256" key="3">
    <source>
        <dbReference type="ARBA" id="ARBA00022490"/>
    </source>
</evidence>
<comment type="subcellular location">
    <subcellularLocation>
        <location evidence="1">Cytoplasm</location>
        <location evidence="1">Cytoskeleton</location>
    </subcellularLocation>
</comment>
<dbReference type="Pfam" id="PF03271">
    <property type="entry name" value="EB1"/>
    <property type="match status" value="1"/>
</dbReference>
<keyword evidence="5 9" id="KW-0493">Microtubule</keyword>
<keyword evidence="4" id="KW-0132">Cell division</keyword>
<evidence type="ECO:0000313" key="13">
    <source>
        <dbReference type="EMBL" id="PKI83841.1"/>
    </source>
</evidence>
<dbReference type="InterPro" id="IPR027328">
    <property type="entry name" value="MAPRE"/>
</dbReference>
<organism evidence="13 14">
    <name type="scientific">Malassezia vespertilionis</name>
    <dbReference type="NCBI Taxonomy" id="2020962"/>
    <lineage>
        <taxon>Eukaryota</taxon>
        <taxon>Fungi</taxon>
        <taxon>Dikarya</taxon>
        <taxon>Basidiomycota</taxon>
        <taxon>Ustilaginomycotina</taxon>
        <taxon>Malasseziomycetes</taxon>
        <taxon>Malasseziales</taxon>
        <taxon>Malasseziaceae</taxon>
        <taxon>Malassezia</taxon>
    </lineage>
</organism>
<evidence type="ECO:0000256" key="10">
    <source>
        <dbReference type="SAM" id="MobiDB-lite"/>
    </source>
</evidence>
<evidence type="ECO:0008006" key="15">
    <source>
        <dbReference type="Google" id="ProtNLM"/>
    </source>
</evidence>
<feature type="compositionally biased region" description="Low complexity" evidence="10">
    <location>
        <begin position="124"/>
        <end position="138"/>
    </location>
</feature>
<dbReference type="Gene3D" id="1.20.5.1430">
    <property type="match status" value="1"/>
</dbReference>